<dbReference type="EMBL" id="VEPZ02000859">
    <property type="protein sequence ID" value="KAE8715550.1"/>
    <property type="molecule type" value="Genomic_DNA"/>
</dbReference>
<name>A0A6A3BEP5_HIBSY</name>
<keyword evidence="2" id="KW-1185">Reference proteome</keyword>
<proteinExistence type="predicted"/>
<gene>
    <name evidence="1" type="ORF">F3Y22_tig00110163pilonHSYRG00181</name>
</gene>
<dbReference type="AlphaFoldDB" id="A0A6A3BEP5"/>
<comment type="caution">
    <text evidence="1">The sequence shown here is derived from an EMBL/GenBank/DDBJ whole genome shotgun (WGS) entry which is preliminary data.</text>
</comment>
<protein>
    <submittedName>
        <fullName evidence="1">Uncharacterized protein</fullName>
    </submittedName>
</protein>
<accession>A0A6A3BEP5</accession>
<organism evidence="1 2">
    <name type="scientific">Hibiscus syriacus</name>
    <name type="common">Rose of Sharon</name>
    <dbReference type="NCBI Taxonomy" id="106335"/>
    <lineage>
        <taxon>Eukaryota</taxon>
        <taxon>Viridiplantae</taxon>
        <taxon>Streptophyta</taxon>
        <taxon>Embryophyta</taxon>
        <taxon>Tracheophyta</taxon>
        <taxon>Spermatophyta</taxon>
        <taxon>Magnoliopsida</taxon>
        <taxon>eudicotyledons</taxon>
        <taxon>Gunneridae</taxon>
        <taxon>Pentapetalae</taxon>
        <taxon>rosids</taxon>
        <taxon>malvids</taxon>
        <taxon>Malvales</taxon>
        <taxon>Malvaceae</taxon>
        <taxon>Malvoideae</taxon>
        <taxon>Hibiscus</taxon>
    </lineage>
</organism>
<reference evidence="1" key="1">
    <citation type="submission" date="2019-09" db="EMBL/GenBank/DDBJ databases">
        <title>Draft genome information of white flower Hibiscus syriacus.</title>
        <authorList>
            <person name="Kim Y.-M."/>
        </authorList>
    </citation>
    <scope>NUCLEOTIDE SEQUENCE [LARGE SCALE GENOMIC DNA]</scope>
    <source>
        <strain evidence="1">YM2019G1</strain>
    </source>
</reference>
<evidence type="ECO:0000313" key="1">
    <source>
        <dbReference type="EMBL" id="KAE8715550.1"/>
    </source>
</evidence>
<sequence length="101" mass="11302">MANGPWLVKTILFLDLDKEFLNDRMVQVGGDHHESSAIRPNANCNVSTWNIVWDSAGRHARLAPPPPQHFSKPQNVADFTAQRGHFTGKLTEKKESKSLPV</sequence>
<evidence type="ECO:0000313" key="2">
    <source>
        <dbReference type="Proteomes" id="UP000436088"/>
    </source>
</evidence>
<dbReference type="Proteomes" id="UP000436088">
    <property type="component" value="Unassembled WGS sequence"/>
</dbReference>